<name>A0ACB0IDI2_TRIPR</name>
<sequence length="696" mass="77325">MSSPGFPGSGGSSDFYGGAASFSGRSITLPSSNMSNMNNNNIINNNNNNYLSNIATNTHNLHQPFYRTQQQHLPSIFIDPSSQIQQHQTSSLIGKRTLAEFQTQNINNINNITNNNNLNLHNFNNNLNHNLNHHNNNNNNTVLSNLLLRSVKPRNFQHGSPMSPLSPIDFTNSSPEFINPSSFSSPRLGLPLRSISNPIVQNPLPMNNSILQNTNYLYQNSNFSQIQNRVIPTSHDPPKKMMDHRFLELEKQLLEDNDEEGEQDAVSGITNSEWSETIQNLISFEKNTTQKPDSYSPTSSTTSLNSCSSSVVSPASGCSKQLLMEAATAISEGKMESASEILNRMAQNPNPIMNSDRRLMDCMVSALKSRVNHVENPPPVVELFSKEHAESTQLLFDHSLCFKVSFMAANIAILEAAFEETTEKDNNNNNNNNNNVMKLCVVDFDIGHGKQYMALLNELHARLNGSPATLKITAVAENDDEEWLKIVGENLGRQAERLRIGFELKVVTQKLAELTRESLGCDSEDILAVNFAFKLFRMPDESVSTENPRDALLRSVKSLAPRVVIVLEQEINTNTAPFVARVAESCSYYGALFDSLESTMGKENSERVKIEEGLSQKLCNAVGCEGRDRVERCEVFGKWRARMSMAGFRLNPVSQKVAESIKARLAPGSRVTVNEENGGVCFGWMGRTLTVASAWR</sequence>
<reference evidence="1" key="1">
    <citation type="submission" date="2023-10" db="EMBL/GenBank/DDBJ databases">
        <authorList>
            <person name="Rodriguez Cubillos JULIANA M."/>
            <person name="De Vega J."/>
        </authorList>
    </citation>
    <scope>NUCLEOTIDE SEQUENCE</scope>
</reference>
<keyword evidence="2" id="KW-1185">Reference proteome</keyword>
<gene>
    <name evidence="1" type="ORF">MILVUS5_LOCUS1854</name>
</gene>
<proteinExistence type="predicted"/>
<evidence type="ECO:0000313" key="1">
    <source>
        <dbReference type="EMBL" id="CAJ2629978.1"/>
    </source>
</evidence>
<organism evidence="1 2">
    <name type="scientific">Trifolium pratense</name>
    <name type="common">Red clover</name>
    <dbReference type="NCBI Taxonomy" id="57577"/>
    <lineage>
        <taxon>Eukaryota</taxon>
        <taxon>Viridiplantae</taxon>
        <taxon>Streptophyta</taxon>
        <taxon>Embryophyta</taxon>
        <taxon>Tracheophyta</taxon>
        <taxon>Spermatophyta</taxon>
        <taxon>Magnoliopsida</taxon>
        <taxon>eudicotyledons</taxon>
        <taxon>Gunneridae</taxon>
        <taxon>Pentapetalae</taxon>
        <taxon>rosids</taxon>
        <taxon>fabids</taxon>
        <taxon>Fabales</taxon>
        <taxon>Fabaceae</taxon>
        <taxon>Papilionoideae</taxon>
        <taxon>50 kb inversion clade</taxon>
        <taxon>NPAAA clade</taxon>
        <taxon>Hologalegina</taxon>
        <taxon>IRL clade</taxon>
        <taxon>Trifolieae</taxon>
        <taxon>Trifolium</taxon>
    </lineage>
</organism>
<protein>
    <submittedName>
        <fullName evidence="1">Uncharacterized protein</fullName>
    </submittedName>
</protein>
<dbReference type="EMBL" id="CASHSV030000001">
    <property type="protein sequence ID" value="CAJ2629978.1"/>
    <property type="molecule type" value="Genomic_DNA"/>
</dbReference>
<accession>A0ACB0IDI2</accession>
<evidence type="ECO:0000313" key="2">
    <source>
        <dbReference type="Proteomes" id="UP001177021"/>
    </source>
</evidence>
<comment type="caution">
    <text evidence="1">The sequence shown here is derived from an EMBL/GenBank/DDBJ whole genome shotgun (WGS) entry which is preliminary data.</text>
</comment>
<dbReference type="Proteomes" id="UP001177021">
    <property type="component" value="Unassembled WGS sequence"/>
</dbReference>